<dbReference type="AlphaFoldDB" id="A0A8H7K3Z9"/>
<evidence type="ECO:0000313" key="3">
    <source>
        <dbReference type="Proteomes" id="UP000616885"/>
    </source>
</evidence>
<evidence type="ECO:0000256" key="1">
    <source>
        <dbReference type="SAM" id="MobiDB-lite"/>
    </source>
</evidence>
<gene>
    <name evidence="2" type="ORF">IM811_003141</name>
</gene>
<dbReference type="EMBL" id="JADCTT010000011">
    <property type="protein sequence ID" value="KAF9746236.1"/>
    <property type="molecule type" value="Genomic_DNA"/>
</dbReference>
<evidence type="ECO:0000313" key="2">
    <source>
        <dbReference type="EMBL" id="KAF9746236.1"/>
    </source>
</evidence>
<name>A0A8H7K3Z9_BIOOC</name>
<proteinExistence type="predicted"/>
<feature type="region of interest" description="Disordered" evidence="1">
    <location>
        <begin position="141"/>
        <end position="170"/>
    </location>
</feature>
<reference evidence="2" key="1">
    <citation type="submission" date="2020-10" db="EMBL/GenBank/DDBJ databases">
        <title>High-Quality Genome Resource of Clonostachys rosea strain S41 by Oxford Nanopore Long-Read Sequencing.</title>
        <authorList>
            <person name="Wang H."/>
        </authorList>
    </citation>
    <scope>NUCLEOTIDE SEQUENCE</scope>
    <source>
        <strain evidence="2">S41</strain>
    </source>
</reference>
<accession>A0A8H7K3Z9</accession>
<protein>
    <submittedName>
        <fullName evidence="2">Uncharacterized protein</fullName>
    </submittedName>
</protein>
<organism evidence="2 3">
    <name type="scientific">Bionectria ochroleuca</name>
    <name type="common">Gliocladium roseum</name>
    <dbReference type="NCBI Taxonomy" id="29856"/>
    <lineage>
        <taxon>Eukaryota</taxon>
        <taxon>Fungi</taxon>
        <taxon>Dikarya</taxon>
        <taxon>Ascomycota</taxon>
        <taxon>Pezizomycotina</taxon>
        <taxon>Sordariomycetes</taxon>
        <taxon>Hypocreomycetidae</taxon>
        <taxon>Hypocreales</taxon>
        <taxon>Bionectriaceae</taxon>
        <taxon>Clonostachys</taxon>
    </lineage>
</organism>
<dbReference type="Proteomes" id="UP000616885">
    <property type="component" value="Unassembled WGS sequence"/>
</dbReference>
<comment type="caution">
    <text evidence="2">The sequence shown here is derived from an EMBL/GenBank/DDBJ whole genome shotgun (WGS) entry which is preliminary data.</text>
</comment>
<sequence length="340" mass="38703">MPYELRGTNEQREARRIETRLNFDWLGKSWLPYDILKIEEANISPNSNIEARLTVLNHMRDITKSAKASHMRLSYLWSFGGPLREAYDEESSLTSEEFWRIARQNLSESEARANSSSLSLASDNDMNDAVANKPAHWKRRTIKFRSSRNVPEQAQPAEAPKPAPNPIDLDPTTISPGYLINNETSSQLKERLDTLTSQIDIVKSHKDYLDARIATLKRAVENLDAFRGGLGVTFDTYQARFSTLFSHGTAVGTNEATELGGCLDMSETSGLVGFFQDDCAQFKRKLEAHRDMFKCNIDEAYRNLAEVMKESEKLNVYNNLLKDVCQLKENMERHPGAWKM</sequence>